<keyword evidence="9" id="KW-1185">Reference proteome</keyword>
<comment type="subcellular location">
    <subcellularLocation>
        <location evidence="1 7">Mitochondrion</location>
    </subcellularLocation>
</comment>
<evidence type="ECO:0000313" key="9">
    <source>
        <dbReference type="Proteomes" id="UP001443914"/>
    </source>
</evidence>
<keyword evidence="5 7" id="KW-0496">Mitochondrion</keyword>
<dbReference type="GO" id="GO:0035243">
    <property type="term" value="F:protein-arginine omega-N symmetric methyltransferase activity"/>
    <property type="evidence" value="ECO:0007669"/>
    <property type="project" value="UniProtKB-EC"/>
</dbReference>
<name>A0AAW1KTE0_SAPOF</name>
<evidence type="ECO:0000256" key="1">
    <source>
        <dbReference type="ARBA" id="ARBA00004173"/>
    </source>
</evidence>
<dbReference type="Proteomes" id="UP001443914">
    <property type="component" value="Unassembled WGS sequence"/>
</dbReference>
<evidence type="ECO:0000256" key="2">
    <source>
        <dbReference type="ARBA" id="ARBA00005891"/>
    </source>
</evidence>
<evidence type="ECO:0000256" key="3">
    <source>
        <dbReference type="ARBA" id="ARBA00022603"/>
    </source>
</evidence>
<comment type="caution">
    <text evidence="8">The sequence shown here is derived from an EMBL/GenBank/DDBJ whole genome shotgun (WGS) entry which is preliminary data.</text>
</comment>
<evidence type="ECO:0000256" key="5">
    <source>
        <dbReference type="ARBA" id="ARBA00023128"/>
    </source>
</evidence>
<dbReference type="GO" id="GO:0005739">
    <property type="term" value="C:mitochondrion"/>
    <property type="evidence" value="ECO:0007669"/>
    <property type="project" value="UniProtKB-SubCell"/>
</dbReference>
<protein>
    <recommendedName>
        <fullName evidence="7">Protein arginine methyltransferase NDUFAF7</fullName>
        <ecNumber evidence="7">2.1.1.320</ecNumber>
    </recommendedName>
</protein>
<dbReference type="Pfam" id="PF02636">
    <property type="entry name" value="Methyltransf_28"/>
    <property type="match status" value="1"/>
</dbReference>
<proteinExistence type="inferred from homology"/>
<dbReference type="SUPFAM" id="SSF53335">
    <property type="entry name" value="S-adenosyl-L-methionine-dependent methyltransferases"/>
    <property type="match status" value="1"/>
</dbReference>
<comment type="catalytic activity">
    <reaction evidence="6 7">
        <text>L-arginyl-[protein] + 2 S-adenosyl-L-methionine = N(omega),N(omega)'-dimethyl-L-arginyl-[protein] + 2 S-adenosyl-L-homocysteine + 2 H(+)</text>
        <dbReference type="Rhea" id="RHEA:48108"/>
        <dbReference type="Rhea" id="RHEA-COMP:10532"/>
        <dbReference type="Rhea" id="RHEA-COMP:11992"/>
        <dbReference type="ChEBI" id="CHEBI:15378"/>
        <dbReference type="ChEBI" id="CHEBI:29965"/>
        <dbReference type="ChEBI" id="CHEBI:57856"/>
        <dbReference type="ChEBI" id="CHEBI:59789"/>
        <dbReference type="ChEBI" id="CHEBI:88221"/>
        <dbReference type="EC" id="2.1.1.320"/>
    </reaction>
</comment>
<accession>A0AAW1KTE0</accession>
<dbReference type="GO" id="GO:0032259">
    <property type="term" value="P:methylation"/>
    <property type="evidence" value="ECO:0007669"/>
    <property type="project" value="UniProtKB-KW"/>
</dbReference>
<dbReference type="InterPro" id="IPR003788">
    <property type="entry name" value="NDUFAF7"/>
</dbReference>
<evidence type="ECO:0000256" key="6">
    <source>
        <dbReference type="ARBA" id="ARBA00048612"/>
    </source>
</evidence>
<organism evidence="8 9">
    <name type="scientific">Saponaria officinalis</name>
    <name type="common">Common soapwort</name>
    <name type="synonym">Lychnis saponaria</name>
    <dbReference type="NCBI Taxonomy" id="3572"/>
    <lineage>
        <taxon>Eukaryota</taxon>
        <taxon>Viridiplantae</taxon>
        <taxon>Streptophyta</taxon>
        <taxon>Embryophyta</taxon>
        <taxon>Tracheophyta</taxon>
        <taxon>Spermatophyta</taxon>
        <taxon>Magnoliopsida</taxon>
        <taxon>eudicotyledons</taxon>
        <taxon>Gunneridae</taxon>
        <taxon>Pentapetalae</taxon>
        <taxon>Caryophyllales</taxon>
        <taxon>Caryophyllaceae</taxon>
        <taxon>Caryophylleae</taxon>
        <taxon>Saponaria</taxon>
    </lineage>
</organism>
<dbReference type="InterPro" id="IPR038375">
    <property type="entry name" value="NDUFAF7_sf"/>
</dbReference>
<gene>
    <name evidence="8" type="ORF">RND81_05G169600</name>
</gene>
<reference evidence="8" key="1">
    <citation type="submission" date="2024-03" db="EMBL/GenBank/DDBJ databases">
        <title>WGS assembly of Saponaria officinalis var. Norfolk2.</title>
        <authorList>
            <person name="Jenkins J."/>
            <person name="Shu S."/>
            <person name="Grimwood J."/>
            <person name="Barry K."/>
            <person name="Goodstein D."/>
            <person name="Schmutz J."/>
            <person name="Leebens-Mack J."/>
            <person name="Osbourn A."/>
        </authorList>
    </citation>
    <scope>NUCLEOTIDE SEQUENCE [LARGE SCALE GENOMIC DNA]</scope>
    <source>
        <strain evidence="8">JIC</strain>
    </source>
</reference>
<dbReference type="EMBL" id="JBDFQZ010000005">
    <property type="protein sequence ID" value="KAK9725791.1"/>
    <property type="molecule type" value="Genomic_DNA"/>
</dbReference>
<keyword evidence="4 7" id="KW-0808">Transferase</keyword>
<dbReference type="Gene3D" id="3.40.50.12710">
    <property type="match status" value="1"/>
</dbReference>
<evidence type="ECO:0000256" key="7">
    <source>
        <dbReference type="RuleBase" id="RU364114"/>
    </source>
</evidence>
<dbReference type="AlphaFoldDB" id="A0AAW1KTE0"/>
<evidence type="ECO:0000313" key="8">
    <source>
        <dbReference type="EMBL" id="KAK9725791.1"/>
    </source>
</evidence>
<dbReference type="InterPro" id="IPR029063">
    <property type="entry name" value="SAM-dependent_MTases_sf"/>
</dbReference>
<comment type="similarity">
    <text evidence="2 7">Belongs to the NDUFAF7 family.</text>
</comment>
<keyword evidence="3 7" id="KW-0489">Methyltransferase</keyword>
<dbReference type="FunFam" id="3.40.50.12710:FF:000003">
    <property type="entry name" value="Protein arginine methyltransferase NDUFAF7"/>
    <property type="match status" value="1"/>
</dbReference>
<dbReference type="EC" id="2.1.1.320" evidence="7"/>
<comment type="function">
    <text evidence="7">Arginine methyltransferase involved in the assembly or stability of mitochondrial NADH:ubiquinone oxidoreductase complex (complex I).</text>
</comment>
<evidence type="ECO:0000256" key="4">
    <source>
        <dbReference type="ARBA" id="ARBA00022679"/>
    </source>
</evidence>
<sequence length="461" mass="52580">MKVYKQFLKPSTMAQLHRKFIPNSISLFFLHSSTVSSSYARISPAFYSTFVDANQPMLVRDFIHSALYHPNFGYFSKRSAPVGVLESSIKFNQLQGRTAYLRHLNKIYKQSEISWFTPVELFKPWYAQGIAEAIMRTANLSVPLKIYEIGGGSGTCAKGIMDYIMLNAPPRVYNSMTYILIEISPSLAQKQKETVGQVQSHKSRFRVECRDAADRSGWGDVQKEPCWVIMLEVLDNLPHDLIFSENQVSPWKEVWVEKKPDWLTPSECYRPLEDRLISRCIEILGDDINGPGQGLILAARSMWSKVFPKPRRCWLPTGCLKLLETLHGSLPKMSLIASDFSYLPDVRIPGARAPLVSTKRDGQSVDEDSYLDAKGEADIFFPTDFWLLERIDHYCSGWLKPSDDNPTKAGRKRRTITLDTSAFMEEFGLPSKTRTKDGYNPLLDDFKNTKFYISVPTHNTK</sequence>
<dbReference type="PANTHER" id="PTHR12049">
    <property type="entry name" value="PROTEIN ARGININE METHYLTRANSFERASE NDUFAF7, MITOCHONDRIAL"/>
    <property type="match status" value="1"/>
</dbReference>
<dbReference type="PANTHER" id="PTHR12049:SF5">
    <property type="entry name" value="PROTEIN ARGININE METHYLTRANSFERASE NDUFAF7 HOMOLOG, MITOCHONDRIAL"/>
    <property type="match status" value="1"/>
</dbReference>